<dbReference type="EMBL" id="CAFAAL010000293">
    <property type="protein sequence ID" value="CAB4823672.1"/>
    <property type="molecule type" value="Genomic_DNA"/>
</dbReference>
<proteinExistence type="predicted"/>
<dbReference type="GO" id="GO:0016746">
    <property type="term" value="F:acyltransferase activity"/>
    <property type="evidence" value="ECO:0007669"/>
    <property type="project" value="InterPro"/>
</dbReference>
<dbReference type="Gene3D" id="3.40.47.10">
    <property type="match status" value="1"/>
</dbReference>
<dbReference type="SUPFAM" id="SSF53901">
    <property type="entry name" value="Thiolase-like"/>
    <property type="match status" value="1"/>
</dbReference>
<evidence type="ECO:0000313" key="1">
    <source>
        <dbReference type="EMBL" id="CAB4823672.1"/>
    </source>
</evidence>
<organism evidence="1">
    <name type="scientific">freshwater metagenome</name>
    <dbReference type="NCBI Taxonomy" id="449393"/>
    <lineage>
        <taxon>unclassified sequences</taxon>
        <taxon>metagenomes</taxon>
        <taxon>ecological metagenomes</taxon>
    </lineage>
</organism>
<name>A0A6J6ZT63_9ZZZZ</name>
<reference evidence="1" key="1">
    <citation type="submission" date="2020-05" db="EMBL/GenBank/DDBJ databases">
        <authorList>
            <person name="Chiriac C."/>
            <person name="Salcher M."/>
            <person name="Ghai R."/>
            <person name="Kavagutti S V."/>
        </authorList>
    </citation>
    <scope>NUCLEOTIDE SEQUENCE</scope>
</reference>
<dbReference type="InterPro" id="IPR016039">
    <property type="entry name" value="Thiolase-like"/>
</dbReference>
<protein>
    <submittedName>
        <fullName evidence="1">Unannotated protein</fullName>
    </submittedName>
</protein>
<dbReference type="AlphaFoldDB" id="A0A6J6ZT63"/>
<gene>
    <name evidence="1" type="ORF">UFOPK3004_01982</name>
</gene>
<sequence length="128" mass="13778">MALRDIAIVGTAQRPSEVNSTFTSVEILLPVIQQLLDKVGIERSEIGFWCHGSCDYMSGQPFSFVSAVDAIGAWPPIIESHVEADGALALYEAWVKIQTGEVDVALVFSNGKTTSGPIDQILSLQTDP</sequence>
<accession>A0A6J6ZT63</accession>